<dbReference type="AlphaFoldDB" id="A0A1Y3BLE8"/>
<gene>
    <name evidence="2" type="ORF">BLA29_012051</name>
</gene>
<accession>A0A1Y3BLE8</accession>
<dbReference type="EMBL" id="MUJZ01011594">
    <property type="protein sequence ID" value="OTF81821.1"/>
    <property type="molecule type" value="Genomic_DNA"/>
</dbReference>
<feature type="compositionally biased region" description="Polar residues" evidence="1">
    <location>
        <begin position="42"/>
        <end position="76"/>
    </location>
</feature>
<protein>
    <submittedName>
        <fullName evidence="2">Uncharacterized protein</fullName>
    </submittedName>
</protein>
<evidence type="ECO:0000313" key="2">
    <source>
        <dbReference type="EMBL" id="OTF81821.1"/>
    </source>
</evidence>
<organism evidence="2 3">
    <name type="scientific">Euroglyphus maynei</name>
    <name type="common">Mayne's house dust mite</name>
    <dbReference type="NCBI Taxonomy" id="6958"/>
    <lineage>
        <taxon>Eukaryota</taxon>
        <taxon>Metazoa</taxon>
        <taxon>Ecdysozoa</taxon>
        <taxon>Arthropoda</taxon>
        <taxon>Chelicerata</taxon>
        <taxon>Arachnida</taxon>
        <taxon>Acari</taxon>
        <taxon>Acariformes</taxon>
        <taxon>Sarcoptiformes</taxon>
        <taxon>Astigmata</taxon>
        <taxon>Psoroptidia</taxon>
        <taxon>Analgoidea</taxon>
        <taxon>Pyroglyphidae</taxon>
        <taxon>Pyroglyphinae</taxon>
        <taxon>Euroglyphus</taxon>
    </lineage>
</organism>
<evidence type="ECO:0000313" key="3">
    <source>
        <dbReference type="Proteomes" id="UP000194236"/>
    </source>
</evidence>
<sequence>SCGSDSLPYSVNDDIQCEDVNKPKSNIVAIKMRSNIRRKQSIDSNNNTKQVRINQPSITNQSMVKSNLRNSSSCSG</sequence>
<feature type="region of interest" description="Disordered" evidence="1">
    <location>
        <begin position="38"/>
        <end position="76"/>
    </location>
</feature>
<evidence type="ECO:0000256" key="1">
    <source>
        <dbReference type="SAM" id="MobiDB-lite"/>
    </source>
</evidence>
<dbReference type="Proteomes" id="UP000194236">
    <property type="component" value="Unassembled WGS sequence"/>
</dbReference>
<feature type="non-terminal residue" evidence="2">
    <location>
        <position position="1"/>
    </location>
</feature>
<proteinExistence type="predicted"/>
<comment type="caution">
    <text evidence="2">The sequence shown here is derived from an EMBL/GenBank/DDBJ whole genome shotgun (WGS) entry which is preliminary data.</text>
</comment>
<name>A0A1Y3BLE8_EURMA</name>
<keyword evidence="3" id="KW-1185">Reference proteome</keyword>
<reference evidence="2 3" key="1">
    <citation type="submission" date="2017-03" db="EMBL/GenBank/DDBJ databases">
        <title>Genome Survey of Euroglyphus maynei.</title>
        <authorList>
            <person name="Arlian L.G."/>
            <person name="Morgan M.S."/>
            <person name="Rider S.D."/>
        </authorList>
    </citation>
    <scope>NUCLEOTIDE SEQUENCE [LARGE SCALE GENOMIC DNA]</scope>
    <source>
        <strain evidence="2">Arlian Lab</strain>
        <tissue evidence="2">Whole body</tissue>
    </source>
</reference>